<reference evidence="3 4" key="1">
    <citation type="submission" date="2019-06" db="EMBL/GenBank/DDBJ databases">
        <title>A chromosome-scale genome assembly of the striped catfish, Pangasianodon hypophthalmus.</title>
        <authorList>
            <person name="Wen M."/>
            <person name="Zahm M."/>
            <person name="Roques C."/>
            <person name="Cabau C."/>
            <person name="Klopp C."/>
            <person name="Donnadieu C."/>
            <person name="Jouanno E."/>
            <person name="Avarre J.-C."/>
            <person name="Campet M."/>
            <person name="Ha T.T.T."/>
            <person name="Dugue R."/>
            <person name="Lampietro C."/>
            <person name="Louis A."/>
            <person name="Herpin A."/>
            <person name="Echchiki A."/>
            <person name="Berthelot C."/>
            <person name="Parey E."/>
            <person name="Roest-Crollius H."/>
            <person name="Braasch I."/>
            <person name="Postlethwait J."/>
            <person name="Bobe J."/>
            <person name="Montfort J."/>
            <person name="Bouchez O."/>
            <person name="Begum T."/>
            <person name="Schartl M."/>
            <person name="Guiguen Y."/>
        </authorList>
    </citation>
    <scope>NUCLEOTIDE SEQUENCE [LARGE SCALE GENOMIC DNA]</scope>
    <source>
        <strain evidence="3 4">Indonesia</strain>
        <tissue evidence="3">Blood</tissue>
    </source>
</reference>
<keyword evidence="4" id="KW-1185">Reference proteome</keyword>
<feature type="transmembrane region" description="Helical" evidence="1">
    <location>
        <begin position="167"/>
        <end position="191"/>
    </location>
</feature>
<evidence type="ECO:0000313" key="4">
    <source>
        <dbReference type="Proteomes" id="UP000327468"/>
    </source>
</evidence>
<accession>A0A5N5NFL7</accession>
<evidence type="ECO:0000259" key="2">
    <source>
        <dbReference type="SMART" id="SM00409"/>
    </source>
</evidence>
<dbReference type="InterPro" id="IPR013783">
    <property type="entry name" value="Ig-like_fold"/>
</dbReference>
<keyword evidence="1" id="KW-0472">Membrane</keyword>
<keyword evidence="1" id="KW-0812">Transmembrane</keyword>
<sequence length="215" mass="23660">MILIPTPNHLSAKTKTSWKMFCTHSEKVLVVLVLMCWCLGVSNDVTAFVGECVRLYCPGTHDTIVCHFNSMNEVCEMRGSQQNCKLPYSGRVSKEELQDGNCFLYKLCNLTEEDSGTYDCYKVDEKIILTRSFSLTVHKPKVSGTPSLIGSNTIAPNSTGGADNERLITVTAVLAVIAVVGLCALLIFCLWKKGKCGSVVLIRNDVRYSHQDPGT</sequence>
<evidence type="ECO:0000313" key="3">
    <source>
        <dbReference type="EMBL" id="KAB5565256.1"/>
    </source>
</evidence>
<keyword evidence="1" id="KW-1133">Transmembrane helix</keyword>
<comment type="caution">
    <text evidence="3">The sequence shown here is derived from an EMBL/GenBank/DDBJ whole genome shotgun (WGS) entry which is preliminary data.</text>
</comment>
<dbReference type="Proteomes" id="UP000327468">
    <property type="component" value="Chromosome 9"/>
</dbReference>
<dbReference type="InterPro" id="IPR003599">
    <property type="entry name" value="Ig_sub"/>
</dbReference>
<dbReference type="Gene3D" id="2.60.40.10">
    <property type="entry name" value="Immunoglobulins"/>
    <property type="match status" value="1"/>
</dbReference>
<name>A0A5N5NFL7_PANHP</name>
<feature type="domain" description="Immunoglobulin" evidence="2">
    <location>
        <begin position="42"/>
        <end position="138"/>
    </location>
</feature>
<evidence type="ECO:0000256" key="1">
    <source>
        <dbReference type="SAM" id="Phobius"/>
    </source>
</evidence>
<gene>
    <name evidence="3" type="ORF">PHYPO_G00239030</name>
</gene>
<dbReference type="EMBL" id="VFJC01000010">
    <property type="protein sequence ID" value="KAB5565256.1"/>
    <property type="molecule type" value="Genomic_DNA"/>
</dbReference>
<dbReference type="SMART" id="SM00409">
    <property type="entry name" value="IG"/>
    <property type="match status" value="1"/>
</dbReference>
<dbReference type="AlphaFoldDB" id="A0A5N5NFL7"/>
<dbReference type="InterPro" id="IPR036179">
    <property type="entry name" value="Ig-like_dom_sf"/>
</dbReference>
<protein>
    <recommendedName>
        <fullName evidence="2">Immunoglobulin domain-containing protein</fullName>
    </recommendedName>
</protein>
<dbReference type="SUPFAM" id="SSF48726">
    <property type="entry name" value="Immunoglobulin"/>
    <property type="match status" value="1"/>
</dbReference>
<proteinExistence type="predicted"/>
<organism evidence="3 4">
    <name type="scientific">Pangasianodon hypophthalmus</name>
    <name type="common">Striped catfish</name>
    <name type="synonym">Helicophagus hypophthalmus</name>
    <dbReference type="NCBI Taxonomy" id="310915"/>
    <lineage>
        <taxon>Eukaryota</taxon>
        <taxon>Metazoa</taxon>
        <taxon>Chordata</taxon>
        <taxon>Craniata</taxon>
        <taxon>Vertebrata</taxon>
        <taxon>Euteleostomi</taxon>
        <taxon>Actinopterygii</taxon>
        <taxon>Neopterygii</taxon>
        <taxon>Teleostei</taxon>
        <taxon>Ostariophysi</taxon>
        <taxon>Siluriformes</taxon>
        <taxon>Pangasiidae</taxon>
        <taxon>Pangasianodon</taxon>
    </lineage>
</organism>